<proteinExistence type="predicted"/>
<reference evidence="1 2" key="1">
    <citation type="submission" date="2021-04" db="EMBL/GenBank/DDBJ databases">
        <title>Genome analysis of Polyangium sp.</title>
        <authorList>
            <person name="Li Y."/>
            <person name="Wang J."/>
        </authorList>
    </citation>
    <scope>NUCLEOTIDE SEQUENCE [LARGE SCALE GENOMIC DNA]</scope>
    <source>
        <strain evidence="1 2">SDU14</strain>
    </source>
</reference>
<gene>
    <name evidence="1" type="ORF">KEG57_28485</name>
</gene>
<evidence type="ECO:0000313" key="2">
    <source>
        <dbReference type="Proteomes" id="UP001151081"/>
    </source>
</evidence>
<dbReference type="Proteomes" id="UP001151081">
    <property type="component" value="Unassembled WGS sequence"/>
</dbReference>
<comment type="caution">
    <text evidence="1">The sequence shown here is derived from an EMBL/GenBank/DDBJ whole genome shotgun (WGS) entry which is preliminary data.</text>
</comment>
<accession>A0A9X3X8S9</accession>
<protein>
    <submittedName>
        <fullName evidence="1">Uncharacterized protein</fullName>
    </submittedName>
</protein>
<name>A0A9X3X8S9_9BACT</name>
<evidence type="ECO:0000313" key="1">
    <source>
        <dbReference type="EMBL" id="MDC3984478.1"/>
    </source>
</evidence>
<dbReference type="EMBL" id="JAGTJJ010000021">
    <property type="protein sequence ID" value="MDC3984478.1"/>
    <property type="molecule type" value="Genomic_DNA"/>
</dbReference>
<keyword evidence="2" id="KW-1185">Reference proteome</keyword>
<organism evidence="1 2">
    <name type="scientific">Polyangium jinanense</name>
    <dbReference type="NCBI Taxonomy" id="2829994"/>
    <lineage>
        <taxon>Bacteria</taxon>
        <taxon>Pseudomonadati</taxon>
        <taxon>Myxococcota</taxon>
        <taxon>Polyangia</taxon>
        <taxon>Polyangiales</taxon>
        <taxon>Polyangiaceae</taxon>
        <taxon>Polyangium</taxon>
    </lineage>
</organism>
<dbReference type="RefSeq" id="WP_272458980.1">
    <property type="nucleotide sequence ID" value="NZ_JAGTJJ010000021.1"/>
</dbReference>
<sequence>MPEWNLPADVPIALLPVRLETRFRGTNLHIRVYPDQIHVDTHEPELTAEEEATGKAYWNAMWTAADEATEVAAWDTLAAAFGPERGAWIARALEPTNLAARPGGAPAFPAVESRGAVWTRAPLAQAMPTRWHVVGIPIGRADLRSRATGSEITLPLAVGPSPGFDPSLLPDHVAPVDEATKWLIDFDTAVGRGMGLVLPPPPEIPASEFQGWAQIFVYGVQESTNGVEGASTLSALFDAHYYTDGFGYLPQGTPTNNTPGAAAPPGREDPAYRAAYRPRIGTGLPTDSDANARVLATALGLPLEGAIAHAMGAADLEQAAARWMHTALWQVTWGYFLTQMLGPDIGDEQANRVRQHVLDWVRPGGPLPALRVANQPYGLLPILPTAAYTERQDGAGPIALGAGTVAFLQRLRTQLWEPSIASVPRAADRRGPETAVRILGMGAHAHAYYARSLLGMEYIAYLWRFSEPEIGLGQGWETELMAAAGRLGQDLGLGAWDPRVGRAVFATESFPVAGPPVESPLGEAASSYLDLLSQANLSAVTVRDRLDAGPPEHTPLLYRLVRHGLLLEHAQAATRVQRRAGLNPAYREPELVDIIPGPITPTIWRQLETQHSWSPEVPNERLDAYIARTAGTDPVLADLTAFRAALQSLKDEPVATLERLMAQALDLASHRLDAWLTSFATRRLSWLRQPADPPRAAGVHIGGYAWLEDLRPRGPVPVAGPVTDEPGTHLIDPASAGYVHAPSIPHATTAAVLRGGYRAYAADGESPFAIDLRSHRVQLATWLLEGARQGQPIGALLGYRFERALHEHPRIGLPAHLPAFRTRFPRRATGISVEGGTQETVRSFGVVDGLSLHRAWSAGELDLGQDIGVTDAGERAALADVLSGLAEAVDTVSDALLAEAVHHVVQGNPLRAGATLDAADRGEAPPPELEVARTPRTGIAVTHRVMVLLGDGDAEPSGWPVQPDVQARAMAEPRLNQWLSRLLPAPGRVRFRAEVAFAAATVPLGIEMNLEALHLSPLDLLYLPERGEAVEAGELDLRIEAVVRARPEVGPSATVRLDFTRADAWGPDVVSVAELLEVLRALRGLLDTARPLGPGDLALPEAGISAPAVDADLAQRASDAVLSLGRAAGDLATGVDDEMLWRGLLRAAHLGVAGALPGGVPLRVHAEVIAAELSRRQDALATLAARRARGELTQVAYDRGRLEVVFGAGFRVFPSSAVPDPGTLSAALAASTETQGGDPQAAAGWLSRVARVRRGVDRFVATLAYAEALETGDTLTAQVVQLPYTPHERWLGLPQTGSAPGSRLSLLLHAPEAVGPTVAGLVIDEWVEVIPSRTETTGVAFHFDAPGACAPQAILLAVSPDERPRWSTELLENTLAEALSLARLRMVDLEALHPTDPDAMTDIGQLLPAAHFATNVQPGDAIATDFTRGST</sequence>